<dbReference type="Pfam" id="PF06839">
    <property type="entry name" value="Zn_ribbon_GRF"/>
    <property type="match status" value="1"/>
</dbReference>
<keyword evidence="3" id="KW-0862">Zinc</keyword>
<dbReference type="PANTHER" id="PTHR33680:SF1">
    <property type="entry name" value="OS05G0489500 PROTEIN"/>
    <property type="match status" value="1"/>
</dbReference>
<reference evidence="6 7" key="1">
    <citation type="submission" date="2018-06" db="EMBL/GenBank/DDBJ databases">
        <title>Comparative genomics reveals the genomic features of Rhizophagus irregularis, R. cerebriforme, R. diaphanum and Gigaspora rosea, and their symbiotic lifestyle signature.</title>
        <authorList>
            <person name="Morin E."/>
            <person name="San Clemente H."/>
            <person name="Chen E.C.H."/>
            <person name="De La Providencia I."/>
            <person name="Hainaut M."/>
            <person name="Kuo A."/>
            <person name="Kohler A."/>
            <person name="Murat C."/>
            <person name="Tang N."/>
            <person name="Roy S."/>
            <person name="Loubradou J."/>
            <person name="Henrissat B."/>
            <person name="Grigoriev I.V."/>
            <person name="Corradi N."/>
            <person name="Roux C."/>
            <person name="Martin F.M."/>
        </authorList>
    </citation>
    <scope>NUCLEOTIDE SEQUENCE [LARGE SCALE GENOMIC DNA]</scope>
    <source>
        <strain evidence="6 7">DAOM 194757</strain>
    </source>
</reference>
<dbReference type="EMBL" id="QKWP01000254">
    <property type="protein sequence ID" value="RIB23579.1"/>
    <property type="molecule type" value="Genomic_DNA"/>
</dbReference>
<keyword evidence="2" id="KW-0863">Zinc-finger</keyword>
<evidence type="ECO:0000256" key="3">
    <source>
        <dbReference type="ARBA" id="ARBA00022833"/>
    </source>
</evidence>
<dbReference type="InterPro" id="IPR010666">
    <property type="entry name" value="Znf_GRF"/>
</dbReference>
<evidence type="ECO:0000256" key="2">
    <source>
        <dbReference type="ARBA" id="ARBA00022771"/>
    </source>
</evidence>
<keyword evidence="1" id="KW-0479">Metal-binding</keyword>
<feature type="domain" description="GRF-type" evidence="5">
    <location>
        <begin position="12"/>
        <end position="49"/>
    </location>
</feature>
<organism evidence="6 7">
    <name type="scientific">Gigaspora rosea</name>
    <dbReference type="NCBI Taxonomy" id="44941"/>
    <lineage>
        <taxon>Eukaryota</taxon>
        <taxon>Fungi</taxon>
        <taxon>Fungi incertae sedis</taxon>
        <taxon>Mucoromycota</taxon>
        <taxon>Glomeromycotina</taxon>
        <taxon>Glomeromycetes</taxon>
        <taxon>Diversisporales</taxon>
        <taxon>Gigasporaceae</taxon>
        <taxon>Gigaspora</taxon>
    </lineage>
</organism>
<dbReference type="AlphaFoldDB" id="A0A397VRE8"/>
<evidence type="ECO:0000256" key="4">
    <source>
        <dbReference type="SAM" id="Coils"/>
    </source>
</evidence>
<protein>
    <recommendedName>
        <fullName evidence="5">GRF-type domain-containing protein</fullName>
    </recommendedName>
</protein>
<evidence type="ECO:0000313" key="7">
    <source>
        <dbReference type="Proteomes" id="UP000266673"/>
    </source>
</evidence>
<keyword evidence="7" id="KW-1185">Reference proteome</keyword>
<dbReference type="OrthoDB" id="2425403at2759"/>
<name>A0A397VRE8_9GLOM</name>
<comment type="caution">
    <text evidence="6">The sequence shown here is derived from an EMBL/GenBank/DDBJ whole genome shotgun (WGS) entry which is preliminary data.</text>
</comment>
<gene>
    <name evidence="6" type="ORF">C2G38_2072395</name>
</gene>
<feature type="coiled-coil region" evidence="4">
    <location>
        <begin position="372"/>
        <end position="413"/>
    </location>
</feature>
<dbReference type="PANTHER" id="PTHR33680">
    <property type="entry name" value="OS07G0190500 PROTEIN"/>
    <property type="match status" value="1"/>
</dbReference>
<dbReference type="Proteomes" id="UP000266673">
    <property type="component" value="Unassembled WGS sequence"/>
</dbReference>
<keyword evidence="4" id="KW-0175">Coiled coil</keyword>
<evidence type="ECO:0000259" key="5">
    <source>
        <dbReference type="Pfam" id="PF06839"/>
    </source>
</evidence>
<evidence type="ECO:0000256" key="1">
    <source>
        <dbReference type="ARBA" id="ARBA00022723"/>
    </source>
</evidence>
<accession>A0A397VRE8</accession>
<feature type="coiled-coil region" evidence="4">
    <location>
        <begin position="227"/>
        <end position="341"/>
    </location>
</feature>
<proteinExistence type="predicted"/>
<sequence>MVNLNSEIPKVRCDCGNVLQQRISRSSNNPNRPYYRCADCKYFEWEDENAELNRVLRNPKSLIPASREMPNLITNQRVPQSSANRHFINMDDNFMNMDDNFMNMHDNGFQQESRAPHIPSSSLITSQKASTPFITTSQRAPQNPVNEHFPTNFGGTIISSSGNNAILTGGGNNSSSSSTSSSGSFEIIAPVQTPANKNFDKQEQRIKAKIQETAFLRGQMEKFKKDNEFLGKERVELLKKIESLEKENLELKKKEKVGLKNKGKAVDTGQQRSNNNELDSKVSDLNIKIADLNGKNEQLIQINENLTSKLVSETSRLNQIIGSLQKDNSNLKEQLENRETRETSSSHIGTASNDEYRKILKENSELKSGAQLEKLSALVDQYVKINNELNNENSVLVEENQKLKKENNDLNSIIKGNDRTGGYF</sequence>
<evidence type="ECO:0000313" key="6">
    <source>
        <dbReference type="EMBL" id="RIB23579.1"/>
    </source>
</evidence>
<dbReference type="GO" id="GO:0008270">
    <property type="term" value="F:zinc ion binding"/>
    <property type="evidence" value="ECO:0007669"/>
    <property type="project" value="UniProtKB-KW"/>
</dbReference>